<evidence type="ECO:0000256" key="4">
    <source>
        <dbReference type="RuleBase" id="RU003357"/>
    </source>
</evidence>
<comment type="similarity">
    <text evidence="4">Belongs to the TonB-dependent receptor family.</text>
</comment>
<dbReference type="Proteomes" id="UP001220610">
    <property type="component" value="Chromosome"/>
</dbReference>
<evidence type="ECO:0000256" key="5">
    <source>
        <dbReference type="SAM" id="Coils"/>
    </source>
</evidence>
<sequence>MLLQWLKQPRRQFFVLPCLIFLLLLPPAVSLAQEARYTVKFEQENLEQALDKLRTLTRSSIAFNKEEVKAIAIKPATYTDKTVEQILRGLLASLPFSIEKRGAAWLVKKAAEKQDQSAPVKKDPGKVTGRIIDEENGQPVAGATIWIGNKGTTTGIDGSFMITLPKGNYTAIISFVGYGTKEISDVEAKDNQNFELNATLKREKGQLAAVVVKSSAKKETVASLYTRQKNNAGITDGISAEQIERTPDKNIAETLKRISGLTNLDNKYVVVRGLSERYNQAMMNGQMMPSTELNRKNFSYDIIPSSMVDNVIVTKTLTPDLSAEFGGGLVQINTRDIPANDFLSITVGTSVNEKTTGKTFRSPVIGKSEYFGSIPGDRKLFGTVDWKSQSAIVNSGNFNAGTLDDKLLKDASLFANNWGLENYTPAPAYNGQLSLGKVVHLPKEQSLGLMLSASYRNTWQTQDIRMSRDGYIPSDVDLTNGQTGFSGKRYGFESNLGGTAGLGYQNKRNKLSLQSIYLRTLDQQFVLGTGVQQDHGQNAGYYDMLTATRLWQNQLKTEHLIGNKGVKLNLSVNYTVLDRLKPDNKQANMGYVGSKTDGPDVASADFSIASTYSGGVSAGALRWWSRALEKNWGWNADLSVPFRFTVGALPVTNMLKTGYAGWNKDRLFWVLITGAKGFVDGTNPEPLSKAFDPAGGGEIYASKFGDDFHRKPTLHAGYLMMDNKIANKLRLVYGVRGEYYNLNGFNALLESFVANQQQNNGDLTDYSDLYNREPDWNFFPSANLTYSLTPKMNLRFAYSKSIIRPDLREIAWFREYDFELGGSYWSQSPLISTKIHHLDFRYEWYPAPGEVLSFSLFYKKLLYPMEIFAMQNKLFELRNDKDAINKGIEVELRKSLAFTNVPVLKNITLYGNFTRLFSTVRLMGVSYSAQDANTPHKLYVTEIVGNEEKRPQSGASNFMYNAGLYYDQKLFSLSLSYNQVGNRFYRVGTNEVGSLYEQPMQSLDAQLAVRLLKEKATVKLNVGNLLNSKYLIYVNRYKGSIIPSDGHTPTAKELLYQKGTDMLDYEGAPGRTYSLSFSYNF</sequence>
<keyword evidence="2 4" id="KW-0472">Membrane</keyword>
<dbReference type="InterPro" id="IPR008969">
    <property type="entry name" value="CarboxyPept-like_regulatory"/>
</dbReference>
<dbReference type="AlphaFoldDB" id="A0AAJ5WVJ9"/>
<dbReference type="PANTHER" id="PTHR40980:SF4">
    <property type="entry name" value="TONB-DEPENDENT RECEPTOR-LIKE BETA-BARREL DOMAIN-CONTAINING PROTEIN"/>
    <property type="match status" value="1"/>
</dbReference>
<dbReference type="InterPro" id="IPR037066">
    <property type="entry name" value="Plug_dom_sf"/>
</dbReference>
<evidence type="ECO:0000313" key="8">
    <source>
        <dbReference type="EMBL" id="WEK38214.1"/>
    </source>
</evidence>
<feature type="coiled-coil region" evidence="5">
    <location>
        <begin position="32"/>
        <end position="59"/>
    </location>
</feature>
<evidence type="ECO:0000256" key="2">
    <source>
        <dbReference type="ARBA" id="ARBA00023136"/>
    </source>
</evidence>
<keyword evidence="5" id="KW-0175">Coiled coil</keyword>
<dbReference type="Gene3D" id="2.60.40.1120">
    <property type="entry name" value="Carboxypeptidase-like, regulatory domain"/>
    <property type="match status" value="1"/>
</dbReference>
<reference evidence="8" key="1">
    <citation type="submission" date="2023-03" db="EMBL/GenBank/DDBJ databases">
        <title>Andean soil-derived lignocellulolytic bacterial consortium as a source of novel taxa and putative plastic-active enzymes.</title>
        <authorList>
            <person name="Diaz-Garcia L."/>
            <person name="Chuvochina M."/>
            <person name="Feuerriegel G."/>
            <person name="Bunk B."/>
            <person name="Sproer C."/>
            <person name="Streit W.R."/>
            <person name="Rodriguez L.M."/>
            <person name="Overmann J."/>
            <person name="Jimenez D.J."/>
        </authorList>
    </citation>
    <scope>NUCLEOTIDE SEQUENCE</scope>
    <source>
        <strain evidence="8">MAG 7</strain>
    </source>
</reference>
<dbReference type="GO" id="GO:0009279">
    <property type="term" value="C:cell outer membrane"/>
    <property type="evidence" value="ECO:0007669"/>
    <property type="project" value="UniProtKB-SubCell"/>
</dbReference>
<name>A0AAJ5WVJ9_9BACT</name>
<comment type="subcellular location">
    <subcellularLocation>
        <location evidence="1 4">Cell outer membrane</location>
    </subcellularLocation>
</comment>
<evidence type="ECO:0000256" key="1">
    <source>
        <dbReference type="ARBA" id="ARBA00004442"/>
    </source>
</evidence>
<dbReference type="InterPro" id="IPR000531">
    <property type="entry name" value="Beta-barrel_TonB"/>
</dbReference>
<dbReference type="InterPro" id="IPR036942">
    <property type="entry name" value="Beta-barrel_TonB_sf"/>
</dbReference>
<evidence type="ECO:0000256" key="3">
    <source>
        <dbReference type="ARBA" id="ARBA00023237"/>
    </source>
</evidence>
<dbReference type="Gene3D" id="3.55.50.30">
    <property type="match status" value="1"/>
</dbReference>
<keyword evidence="4" id="KW-0798">TonB box</keyword>
<dbReference type="Gene3D" id="2.170.130.10">
    <property type="entry name" value="TonB-dependent receptor, plug domain"/>
    <property type="match status" value="1"/>
</dbReference>
<evidence type="ECO:0000313" key="9">
    <source>
        <dbReference type="Proteomes" id="UP001220610"/>
    </source>
</evidence>
<keyword evidence="3" id="KW-0998">Cell outer membrane</keyword>
<keyword evidence="8" id="KW-0675">Receptor</keyword>
<evidence type="ECO:0000259" key="7">
    <source>
        <dbReference type="Pfam" id="PF07715"/>
    </source>
</evidence>
<feature type="domain" description="TonB-dependent receptor plug" evidence="7">
    <location>
        <begin position="229"/>
        <end position="315"/>
    </location>
</feature>
<evidence type="ECO:0000259" key="6">
    <source>
        <dbReference type="Pfam" id="PF00593"/>
    </source>
</evidence>
<dbReference type="PANTHER" id="PTHR40980">
    <property type="entry name" value="PLUG DOMAIN-CONTAINING PROTEIN"/>
    <property type="match status" value="1"/>
</dbReference>
<dbReference type="Pfam" id="PF13715">
    <property type="entry name" value="CarbopepD_reg_2"/>
    <property type="match status" value="1"/>
</dbReference>
<protein>
    <submittedName>
        <fullName evidence="8">TonB-dependent receptor</fullName>
    </submittedName>
</protein>
<organism evidence="8 9">
    <name type="scientific">Candidatus Pseudobacter hemicellulosilyticus</name>
    <dbReference type="NCBI Taxonomy" id="3121375"/>
    <lineage>
        <taxon>Bacteria</taxon>
        <taxon>Pseudomonadati</taxon>
        <taxon>Bacteroidota</taxon>
        <taxon>Chitinophagia</taxon>
        <taxon>Chitinophagales</taxon>
        <taxon>Chitinophagaceae</taxon>
        <taxon>Pseudobacter</taxon>
    </lineage>
</organism>
<dbReference type="EMBL" id="CP119311">
    <property type="protein sequence ID" value="WEK38214.1"/>
    <property type="molecule type" value="Genomic_DNA"/>
</dbReference>
<dbReference type="Pfam" id="PF00593">
    <property type="entry name" value="TonB_dep_Rec_b-barrel"/>
    <property type="match status" value="1"/>
</dbReference>
<dbReference type="Pfam" id="PF07715">
    <property type="entry name" value="Plug"/>
    <property type="match status" value="1"/>
</dbReference>
<dbReference type="Gene3D" id="2.40.170.20">
    <property type="entry name" value="TonB-dependent receptor, beta-barrel domain"/>
    <property type="match status" value="1"/>
</dbReference>
<accession>A0AAJ5WVJ9</accession>
<dbReference type="SUPFAM" id="SSF49464">
    <property type="entry name" value="Carboxypeptidase regulatory domain-like"/>
    <property type="match status" value="1"/>
</dbReference>
<proteinExistence type="inferred from homology"/>
<dbReference type="SUPFAM" id="SSF56935">
    <property type="entry name" value="Porins"/>
    <property type="match status" value="1"/>
</dbReference>
<dbReference type="InterPro" id="IPR012910">
    <property type="entry name" value="Plug_dom"/>
</dbReference>
<gene>
    <name evidence="8" type="ORF">P0Y53_11970</name>
</gene>
<feature type="domain" description="TonB-dependent receptor-like beta-barrel" evidence="6">
    <location>
        <begin position="537"/>
        <end position="1025"/>
    </location>
</feature>